<organism evidence="1 2">
    <name type="scientific">Phytophthora cactorum</name>
    <dbReference type="NCBI Taxonomy" id="29920"/>
    <lineage>
        <taxon>Eukaryota</taxon>
        <taxon>Sar</taxon>
        <taxon>Stramenopiles</taxon>
        <taxon>Oomycota</taxon>
        <taxon>Peronosporomycetes</taxon>
        <taxon>Peronosporales</taxon>
        <taxon>Peronosporaceae</taxon>
        <taxon>Phytophthora</taxon>
    </lineage>
</organism>
<gene>
    <name evidence="1" type="ORF">JG687_00019175</name>
</gene>
<reference evidence="1" key="1">
    <citation type="submission" date="2021-01" db="EMBL/GenBank/DDBJ databases">
        <title>Phytophthora aleatoria, a newly-described species from Pinus radiata is distinct from Phytophthora cactorum isolates based on comparative genomics.</title>
        <authorList>
            <person name="Mcdougal R."/>
            <person name="Panda P."/>
            <person name="Williams N."/>
            <person name="Studholme D.J."/>
        </authorList>
    </citation>
    <scope>NUCLEOTIDE SEQUENCE</scope>
    <source>
        <strain evidence="1">NZFS 3830</strain>
    </source>
</reference>
<comment type="caution">
    <text evidence="1">The sequence shown here is derived from an EMBL/GenBank/DDBJ whole genome shotgun (WGS) entry which is preliminary data.</text>
</comment>
<dbReference type="EMBL" id="JAENGZ010003077">
    <property type="protein sequence ID" value="KAG6942236.1"/>
    <property type="molecule type" value="Genomic_DNA"/>
</dbReference>
<dbReference type="OrthoDB" id="129160at2759"/>
<evidence type="ECO:0000313" key="1">
    <source>
        <dbReference type="EMBL" id="KAG6942236.1"/>
    </source>
</evidence>
<evidence type="ECO:0000313" key="2">
    <source>
        <dbReference type="Proteomes" id="UP000688947"/>
    </source>
</evidence>
<protein>
    <submittedName>
        <fullName evidence="1">Uncharacterized protein</fullName>
    </submittedName>
</protein>
<proteinExistence type="predicted"/>
<name>A0A8T1TLX2_9STRA</name>
<dbReference type="AlphaFoldDB" id="A0A8T1TLX2"/>
<sequence>MAGRSALPLPAQLHCRLSVKSDEPLTPCRDRVPGHDFAFMIADGYDMLVGHVKRILERTDDLGKLISM</sequence>
<accession>A0A8T1TLX2</accession>
<dbReference type="Proteomes" id="UP000688947">
    <property type="component" value="Unassembled WGS sequence"/>
</dbReference>